<evidence type="ECO:0000313" key="2">
    <source>
        <dbReference type="Proteomes" id="UP000249260"/>
    </source>
</evidence>
<evidence type="ECO:0008006" key="3">
    <source>
        <dbReference type="Google" id="ProtNLM"/>
    </source>
</evidence>
<protein>
    <recommendedName>
        <fullName evidence="3">Glycosyltransferase subfamily 4-like N-terminal domain-containing protein</fullName>
    </recommendedName>
</protein>
<accession>A0A328TWH2</accession>
<dbReference type="EMBL" id="QLUW01000005">
    <property type="protein sequence ID" value="RAP74012.1"/>
    <property type="molecule type" value="Genomic_DNA"/>
</dbReference>
<keyword evidence="2" id="KW-1185">Reference proteome</keyword>
<reference evidence="1 2" key="1">
    <citation type="submission" date="2018-06" db="EMBL/GenBank/DDBJ databases">
        <title>Paenibacillus montanisoli sp. nov., isolated from mountain area soil.</title>
        <authorList>
            <person name="Wu M."/>
        </authorList>
    </citation>
    <scope>NUCLEOTIDE SEQUENCE [LARGE SCALE GENOMIC DNA]</scope>
    <source>
        <strain evidence="1 2">RA17</strain>
    </source>
</reference>
<organism evidence="1 2">
    <name type="scientific">Paenibacillus montanisoli</name>
    <dbReference type="NCBI Taxonomy" id="2081970"/>
    <lineage>
        <taxon>Bacteria</taxon>
        <taxon>Bacillati</taxon>
        <taxon>Bacillota</taxon>
        <taxon>Bacilli</taxon>
        <taxon>Bacillales</taxon>
        <taxon>Paenibacillaceae</taxon>
        <taxon>Paenibacillus</taxon>
    </lineage>
</organism>
<name>A0A328TWH2_9BACL</name>
<gene>
    <name evidence="1" type="ORF">DL346_23335</name>
</gene>
<comment type="caution">
    <text evidence="1">The sequence shown here is derived from an EMBL/GenBank/DDBJ whole genome shotgun (WGS) entry which is preliminary data.</text>
</comment>
<dbReference type="Gene3D" id="3.40.50.2000">
    <property type="entry name" value="Glycogen Phosphorylase B"/>
    <property type="match status" value="2"/>
</dbReference>
<sequence length="366" mass="43690">MRYVMKILMIGFTKLAYMPYMNFYLEQLTQSDNEIHLLYWNRDEKDEITLPYKNIILHEFKLYQEDEVSKVRKVKSFIKFRKNAKRLLLNNNFDLVIVMHTVPGVLLNDILFRYYSKRFILDYRDITFEKIGLYKKIVNRLVENSIATFVSSNAFREYLPVVDNIFTSHNILIDSLDNRDIRRCKSRKSEPIRIRFWGFIRHELINRAIIDGIANDNRFELHYHGREQDTANNLKKHCERNKIKNVYFHGQYNPDERYEFAKETDLIHNIYENDKMTQPAMANKFYDGITFYIPQLCSTGSFMGTQITKNSIGLSCDPSNKSFADDLFSYYNSIAWSEFEINCDKKLREILMEYQSGTNIIRDIVK</sequence>
<proteinExistence type="predicted"/>
<dbReference type="AlphaFoldDB" id="A0A328TWH2"/>
<dbReference type="Proteomes" id="UP000249260">
    <property type="component" value="Unassembled WGS sequence"/>
</dbReference>
<evidence type="ECO:0000313" key="1">
    <source>
        <dbReference type="EMBL" id="RAP74012.1"/>
    </source>
</evidence>
<dbReference type="SUPFAM" id="SSF53756">
    <property type="entry name" value="UDP-Glycosyltransferase/glycogen phosphorylase"/>
    <property type="match status" value="1"/>
</dbReference>